<reference evidence="1 2" key="1">
    <citation type="journal article" date="2022" name="Genome Biol. Evol.">
        <title>The Spruce Budworm Genome: Reconstructing the Evolutionary History of Antifreeze Proteins.</title>
        <authorList>
            <person name="Beliveau C."/>
            <person name="Gagne P."/>
            <person name="Picq S."/>
            <person name="Vernygora O."/>
            <person name="Keeling C.I."/>
            <person name="Pinkney K."/>
            <person name="Doucet D."/>
            <person name="Wen F."/>
            <person name="Johnston J.S."/>
            <person name="Maaroufi H."/>
            <person name="Boyle B."/>
            <person name="Laroche J."/>
            <person name="Dewar K."/>
            <person name="Juretic N."/>
            <person name="Blackburn G."/>
            <person name="Nisole A."/>
            <person name="Brunet B."/>
            <person name="Brandao M."/>
            <person name="Lumley L."/>
            <person name="Duan J."/>
            <person name="Quan G."/>
            <person name="Lucarotti C.J."/>
            <person name="Roe A.D."/>
            <person name="Sperling F.A.H."/>
            <person name="Levesque R.C."/>
            <person name="Cusson M."/>
        </authorList>
    </citation>
    <scope>NUCLEOTIDE SEQUENCE [LARGE SCALE GENOMIC DNA]</scope>
    <source>
        <strain evidence="1">Glfc:IPQL:Cfum</strain>
    </source>
</reference>
<keyword evidence="2" id="KW-1185">Reference proteome</keyword>
<evidence type="ECO:0000313" key="2">
    <source>
        <dbReference type="Proteomes" id="UP001064048"/>
    </source>
</evidence>
<organism evidence="1 2">
    <name type="scientific">Choristoneura fumiferana</name>
    <name type="common">Spruce budworm moth</name>
    <name type="synonym">Archips fumiferana</name>
    <dbReference type="NCBI Taxonomy" id="7141"/>
    <lineage>
        <taxon>Eukaryota</taxon>
        <taxon>Metazoa</taxon>
        <taxon>Ecdysozoa</taxon>
        <taxon>Arthropoda</taxon>
        <taxon>Hexapoda</taxon>
        <taxon>Insecta</taxon>
        <taxon>Pterygota</taxon>
        <taxon>Neoptera</taxon>
        <taxon>Endopterygota</taxon>
        <taxon>Lepidoptera</taxon>
        <taxon>Glossata</taxon>
        <taxon>Ditrysia</taxon>
        <taxon>Tortricoidea</taxon>
        <taxon>Tortricidae</taxon>
        <taxon>Tortricinae</taxon>
        <taxon>Choristoneura</taxon>
    </lineage>
</organism>
<sequence length="291" mass="32521">MLNKFLIPQHFKMEDLRTATQLISKDSYMATIDLKDAYFLVPNPSSFVAKPYPGVREVIREAFLKKSLQDSTIDIMIKSLSNSTLQQYNTAYKHGLYPNESLSILALTKKLVTLLALSTGHRVQTLSVIKANNITINDMGAIIIVDGIIKTSGPNRNNPKLVLPHFVEKNTICPVKTLSSYITRMEQFRAFPNTEKLILTTTQPHHNASAQSISRWIKIVLRDSGVDVSVFTAHSTRHAATSAAYRAGVSIDLIKRTAGWTNSSKCFAKFYNLPLNNDKNDRAFAEAVFKS</sequence>
<name>A0ACC0J7A4_CHOFU</name>
<dbReference type="Proteomes" id="UP001064048">
    <property type="component" value="Chromosome 14"/>
</dbReference>
<dbReference type="EMBL" id="CM046114">
    <property type="protein sequence ID" value="KAI8419976.1"/>
    <property type="molecule type" value="Genomic_DNA"/>
</dbReference>
<evidence type="ECO:0000313" key="1">
    <source>
        <dbReference type="EMBL" id="KAI8419976.1"/>
    </source>
</evidence>
<proteinExistence type="predicted"/>
<comment type="caution">
    <text evidence="1">The sequence shown here is derived from an EMBL/GenBank/DDBJ whole genome shotgun (WGS) entry which is preliminary data.</text>
</comment>
<protein>
    <submittedName>
        <fullName evidence="1">Uncharacterized protein</fullName>
    </submittedName>
</protein>
<accession>A0ACC0J7A4</accession>
<gene>
    <name evidence="1" type="ORF">MSG28_008581</name>
</gene>